<dbReference type="EMBL" id="KZ613475">
    <property type="protein sequence ID" value="PMD23477.1"/>
    <property type="molecule type" value="Genomic_DNA"/>
</dbReference>
<feature type="binding site" evidence="4">
    <location>
        <position position="19"/>
    </location>
    <ligand>
        <name>Zn(2+)</name>
        <dbReference type="ChEBI" id="CHEBI:29105"/>
    </ligand>
</feature>
<name>A0A2J6QB38_9HELO</name>
<dbReference type="Proteomes" id="UP000235672">
    <property type="component" value="Unassembled WGS sequence"/>
</dbReference>
<dbReference type="Gene3D" id="3.40.1050.10">
    <property type="entry name" value="Carbonic anhydrase"/>
    <property type="match status" value="1"/>
</dbReference>
<feature type="binding site" evidence="4">
    <location>
        <position position="69"/>
    </location>
    <ligand>
        <name>Zn(2+)</name>
        <dbReference type="ChEBI" id="CHEBI:29105"/>
    </ligand>
</feature>
<feature type="binding site" evidence="4">
    <location>
        <position position="72"/>
    </location>
    <ligand>
        <name>Zn(2+)</name>
        <dbReference type="ChEBI" id="CHEBI:29105"/>
    </ligand>
</feature>
<dbReference type="InterPro" id="IPR036874">
    <property type="entry name" value="Carbonic_anhydrase_sf"/>
</dbReference>
<sequence length="147" mass="16126">MPCAHLAVHSLTSSVSCADPRITPENFLGLNFAEAAIIRNGGGRTVDAIRSLLDLDSLGNIGTVVVIHHTDCGMTYLSEEQFHDRVEENHPDFAKTHPDYNYGAINDPEKTVVADVEYLKGFPSFAEKMTIAGLVFDTFTGELKRMV</sequence>
<dbReference type="SMART" id="SM00947">
    <property type="entry name" value="Pro_CA"/>
    <property type="match status" value="1"/>
</dbReference>
<dbReference type="GO" id="GO:0008270">
    <property type="term" value="F:zinc ion binding"/>
    <property type="evidence" value="ECO:0007669"/>
    <property type="project" value="InterPro"/>
</dbReference>
<protein>
    <submittedName>
        <fullName evidence="5">Carbonic anhydras-like protein</fullName>
    </submittedName>
</protein>
<comment type="similarity">
    <text evidence="1">Belongs to the beta-class carbonic anhydrase family.</text>
</comment>
<evidence type="ECO:0000256" key="1">
    <source>
        <dbReference type="ARBA" id="ARBA00006217"/>
    </source>
</evidence>
<reference evidence="5 6" key="1">
    <citation type="submission" date="2016-05" db="EMBL/GenBank/DDBJ databases">
        <title>A degradative enzymes factory behind the ericoid mycorrhizal symbiosis.</title>
        <authorList>
            <consortium name="DOE Joint Genome Institute"/>
            <person name="Martino E."/>
            <person name="Morin E."/>
            <person name="Grelet G."/>
            <person name="Kuo A."/>
            <person name="Kohler A."/>
            <person name="Daghino S."/>
            <person name="Barry K."/>
            <person name="Choi C."/>
            <person name="Cichocki N."/>
            <person name="Clum A."/>
            <person name="Copeland A."/>
            <person name="Hainaut M."/>
            <person name="Haridas S."/>
            <person name="Labutti K."/>
            <person name="Lindquist E."/>
            <person name="Lipzen A."/>
            <person name="Khouja H.-R."/>
            <person name="Murat C."/>
            <person name="Ohm R."/>
            <person name="Olson A."/>
            <person name="Spatafora J."/>
            <person name="Veneault-Fourrey C."/>
            <person name="Henrissat B."/>
            <person name="Grigoriev I."/>
            <person name="Martin F."/>
            <person name="Perotto S."/>
        </authorList>
    </citation>
    <scope>NUCLEOTIDE SEQUENCE [LARGE SCALE GENOMIC DNA]</scope>
    <source>
        <strain evidence="5 6">UAMH 7357</strain>
    </source>
</reference>
<evidence type="ECO:0000256" key="4">
    <source>
        <dbReference type="PIRSR" id="PIRSR601765-1"/>
    </source>
</evidence>
<keyword evidence="2 4" id="KW-0479">Metal-binding</keyword>
<comment type="cofactor">
    <cofactor evidence="4">
        <name>Zn(2+)</name>
        <dbReference type="ChEBI" id="CHEBI:29105"/>
    </cofactor>
    <text evidence="4">Binds 1 zinc ion per subunit.</text>
</comment>
<evidence type="ECO:0000313" key="6">
    <source>
        <dbReference type="Proteomes" id="UP000235672"/>
    </source>
</evidence>
<evidence type="ECO:0000313" key="5">
    <source>
        <dbReference type="EMBL" id="PMD23477.1"/>
    </source>
</evidence>
<organism evidence="5 6">
    <name type="scientific">Hyaloscypha hepaticicola</name>
    <dbReference type="NCBI Taxonomy" id="2082293"/>
    <lineage>
        <taxon>Eukaryota</taxon>
        <taxon>Fungi</taxon>
        <taxon>Dikarya</taxon>
        <taxon>Ascomycota</taxon>
        <taxon>Pezizomycotina</taxon>
        <taxon>Leotiomycetes</taxon>
        <taxon>Helotiales</taxon>
        <taxon>Hyaloscyphaceae</taxon>
        <taxon>Hyaloscypha</taxon>
    </lineage>
</organism>
<dbReference type="SUPFAM" id="SSF53056">
    <property type="entry name" value="beta-carbonic anhydrase, cab"/>
    <property type="match status" value="1"/>
</dbReference>
<dbReference type="PANTHER" id="PTHR43175">
    <property type="entry name" value="CARBONIC ANHYDRASE"/>
    <property type="match status" value="1"/>
</dbReference>
<dbReference type="STRING" id="1745343.A0A2J6QB38"/>
<keyword evidence="6" id="KW-1185">Reference proteome</keyword>
<keyword evidence="3 4" id="KW-0862">Zinc</keyword>
<dbReference type="AlphaFoldDB" id="A0A2J6QB38"/>
<evidence type="ECO:0000256" key="2">
    <source>
        <dbReference type="ARBA" id="ARBA00022723"/>
    </source>
</evidence>
<dbReference type="PANTHER" id="PTHR43175:SF3">
    <property type="entry name" value="CARBON DISULFIDE HYDROLASE"/>
    <property type="match status" value="1"/>
</dbReference>
<dbReference type="OrthoDB" id="10248475at2759"/>
<feature type="binding site" evidence="4">
    <location>
        <position position="17"/>
    </location>
    <ligand>
        <name>Zn(2+)</name>
        <dbReference type="ChEBI" id="CHEBI:29105"/>
    </ligand>
</feature>
<proteinExistence type="inferred from homology"/>
<gene>
    <name evidence="5" type="ORF">NA56DRAFT_717449</name>
</gene>
<dbReference type="GO" id="GO:0004089">
    <property type="term" value="F:carbonate dehydratase activity"/>
    <property type="evidence" value="ECO:0007669"/>
    <property type="project" value="InterPro"/>
</dbReference>
<accession>A0A2J6QB38</accession>
<evidence type="ECO:0000256" key="3">
    <source>
        <dbReference type="ARBA" id="ARBA00022833"/>
    </source>
</evidence>
<dbReference type="InterPro" id="IPR001765">
    <property type="entry name" value="Carbonic_anhydrase"/>
</dbReference>